<accession>A0A9P5YBA4</accession>
<keyword evidence="2" id="KW-1185">Reference proteome</keyword>
<evidence type="ECO:0000313" key="1">
    <source>
        <dbReference type="EMBL" id="KAF9466114.1"/>
    </source>
</evidence>
<dbReference type="AlphaFoldDB" id="A0A9P5YBA4"/>
<dbReference type="Gene3D" id="3.80.10.10">
    <property type="entry name" value="Ribonuclease Inhibitor"/>
    <property type="match status" value="1"/>
</dbReference>
<dbReference type="EMBL" id="MU150243">
    <property type="protein sequence ID" value="KAF9466114.1"/>
    <property type="molecule type" value="Genomic_DNA"/>
</dbReference>
<dbReference type="Proteomes" id="UP000807353">
    <property type="component" value="Unassembled WGS sequence"/>
</dbReference>
<proteinExistence type="predicted"/>
<sequence>MQPALLIDELLREILSFSSEDGFGTLSTFARCCRAWKDPALDYLWMRLSSPAPLLQLISGVDMVDGQYVLTCAPTLHDITCFRSYARRVKHITHYRNIRIHPDIIPYLVPNIGTTIPQNNNILPFLRTARIPSTSDPFQQALSLSSLLHYVEVDLGFKPRNNTDCGYRFLEQVVHVASDLKRLGIRGSASESIQKLISSMQTLHTLSLHTGASLTHKTLLAVAYFPFLSELDVHAGHLDVDTLAGSLHDHQGLIFPSLRKLRIRAVITIIEFFMGIIPINSLQSLHIEAEGPVDPLITWTPLFKLICIKAANTLQNLTLEHHIELHDSSTDNSNGGNHTATLHENIIMNTSEAQISFAALKDLHAIGGLRQLILNMTLPPSICDQDLETLAGWWPALEHLDLGTASTTGCMSRISNYPMTLQSLIVCAQKLPKLASLILPANVNVASADALAALNSVPSQKSLTRITLGHFFAPDSIQLAQGLHRLFPSLIYVDGLYEHEE</sequence>
<name>A0A9P5YBA4_9AGAR</name>
<gene>
    <name evidence="1" type="ORF">BDZ94DRAFT_1306496</name>
</gene>
<reference evidence="1" key="1">
    <citation type="submission" date="2020-11" db="EMBL/GenBank/DDBJ databases">
        <authorList>
            <consortium name="DOE Joint Genome Institute"/>
            <person name="Ahrendt S."/>
            <person name="Riley R."/>
            <person name="Andreopoulos W."/>
            <person name="Labutti K."/>
            <person name="Pangilinan J."/>
            <person name="Ruiz-Duenas F.J."/>
            <person name="Barrasa J.M."/>
            <person name="Sanchez-Garcia M."/>
            <person name="Camarero S."/>
            <person name="Miyauchi S."/>
            <person name="Serrano A."/>
            <person name="Linde D."/>
            <person name="Babiker R."/>
            <person name="Drula E."/>
            <person name="Ayuso-Fernandez I."/>
            <person name="Pacheco R."/>
            <person name="Padilla G."/>
            <person name="Ferreira P."/>
            <person name="Barriuso J."/>
            <person name="Kellner H."/>
            <person name="Castanera R."/>
            <person name="Alfaro M."/>
            <person name="Ramirez L."/>
            <person name="Pisabarro A.G."/>
            <person name="Kuo A."/>
            <person name="Tritt A."/>
            <person name="Lipzen A."/>
            <person name="He G."/>
            <person name="Yan M."/>
            <person name="Ng V."/>
            <person name="Cullen D."/>
            <person name="Martin F."/>
            <person name="Rosso M.-N."/>
            <person name="Henrissat B."/>
            <person name="Hibbett D."/>
            <person name="Martinez A.T."/>
            <person name="Grigoriev I.V."/>
        </authorList>
    </citation>
    <scope>NUCLEOTIDE SEQUENCE</scope>
    <source>
        <strain evidence="1">CBS 247.69</strain>
    </source>
</reference>
<evidence type="ECO:0000313" key="2">
    <source>
        <dbReference type="Proteomes" id="UP000807353"/>
    </source>
</evidence>
<evidence type="ECO:0008006" key="3">
    <source>
        <dbReference type="Google" id="ProtNLM"/>
    </source>
</evidence>
<comment type="caution">
    <text evidence="1">The sequence shown here is derived from an EMBL/GenBank/DDBJ whole genome shotgun (WGS) entry which is preliminary data.</text>
</comment>
<protein>
    <recommendedName>
        <fullName evidence="3">F-box domain-containing protein</fullName>
    </recommendedName>
</protein>
<dbReference type="SUPFAM" id="SSF52047">
    <property type="entry name" value="RNI-like"/>
    <property type="match status" value="1"/>
</dbReference>
<dbReference type="OrthoDB" id="2663142at2759"/>
<organism evidence="1 2">
    <name type="scientific">Collybia nuda</name>
    <dbReference type="NCBI Taxonomy" id="64659"/>
    <lineage>
        <taxon>Eukaryota</taxon>
        <taxon>Fungi</taxon>
        <taxon>Dikarya</taxon>
        <taxon>Basidiomycota</taxon>
        <taxon>Agaricomycotina</taxon>
        <taxon>Agaricomycetes</taxon>
        <taxon>Agaricomycetidae</taxon>
        <taxon>Agaricales</taxon>
        <taxon>Tricholomatineae</taxon>
        <taxon>Clitocybaceae</taxon>
        <taxon>Collybia</taxon>
    </lineage>
</organism>
<dbReference type="InterPro" id="IPR032675">
    <property type="entry name" value="LRR_dom_sf"/>
</dbReference>